<dbReference type="PROSITE" id="PS50949">
    <property type="entry name" value="HTH_GNTR"/>
    <property type="match status" value="1"/>
</dbReference>
<dbReference type="GO" id="GO:0003700">
    <property type="term" value="F:DNA-binding transcription factor activity"/>
    <property type="evidence" value="ECO:0007669"/>
    <property type="project" value="InterPro"/>
</dbReference>
<dbReference type="Proteomes" id="UP000035963">
    <property type="component" value="Unassembled WGS sequence"/>
</dbReference>
<dbReference type="PANTHER" id="PTHR43537">
    <property type="entry name" value="TRANSCRIPTIONAL REGULATOR, GNTR FAMILY"/>
    <property type="match status" value="1"/>
</dbReference>
<gene>
    <name evidence="5" type="ORF">EOS_16060</name>
</gene>
<evidence type="ECO:0000256" key="3">
    <source>
        <dbReference type="ARBA" id="ARBA00023163"/>
    </source>
</evidence>
<evidence type="ECO:0000313" key="6">
    <source>
        <dbReference type="Proteomes" id="UP000035963"/>
    </source>
</evidence>
<sequence>MARGPGKTSHQLAKQILEFVQEARFEVGHHLREQQFADVLGVSRTPVRAALNLLEALGVIEARRNQGFFLLQPAEVLHRVELDVPVAGDQALYDQMVKDRLTGLVPASLTQTDIAKRYGVDRVTMMRALSRLSEDGLIVRNKGHGWTFQPSLDNALTLKGSYDFRVALEPSGMLMSTFSVDRSLLERCRRQHLYLTSHPDIETVSPGQLFETDASFHEMLAEFSGNTFLAQAIQQQNRLRRLLEFGGYANQRRIREWCNEHLAIMDAVVEGDMARSAELMRTHLAHAYGAASRGRSH</sequence>
<dbReference type="CDD" id="cd07377">
    <property type="entry name" value="WHTH_GntR"/>
    <property type="match status" value="1"/>
</dbReference>
<proteinExistence type="predicted"/>
<keyword evidence="6" id="KW-1185">Reference proteome</keyword>
<comment type="caution">
    <text evidence="5">The sequence shown here is derived from an EMBL/GenBank/DDBJ whole genome shotgun (WGS) entry which is preliminary data.</text>
</comment>
<keyword evidence="1" id="KW-0805">Transcription regulation</keyword>
<dbReference type="AlphaFoldDB" id="A0A0J1CXA0"/>
<dbReference type="Pfam" id="PF00392">
    <property type="entry name" value="GntR"/>
    <property type="match status" value="2"/>
</dbReference>
<keyword evidence="2" id="KW-0238">DNA-binding</keyword>
<dbReference type="SMART" id="SM00895">
    <property type="entry name" value="FCD"/>
    <property type="match status" value="1"/>
</dbReference>
<protein>
    <submittedName>
        <fullName evidence="5">Transcriptional regulator</fullName>
    </submittedName>
</protein>
<reference evidence="5 6" key="1">
    <citation type="journal article" date="2015" name="Genome Announc.">
        <title>Draft Genome Sequence of Burkholderia sp. Strain PML1(12), an Ectomycorrhizosphere-Inhabiting Bacterium with Effective Mineral-Weathering Ability.</title>
        <authorList>
            <person name="Uroz S."/>
            <person name="Oger P."/>
        </authorList>
    </citation>
    <scope>NUCLEOTIDE SEQUENCE [LARGE SCALE GENOMIC DNA]</scope>
    <source>
        <strain evidence="6">PML1(12)</strain>
    </source>
</reference>
<organism evidence="5 6">
    <name type="scientific">Caballeronia mineralivorans PML1(12)</name>
    <dbReference type="NCBI Taxonomy" id="908627"/>
    <lineage>
        <taxon>Bacteria</taxon>
        <taxon>Pseudomonadati</taxon>
        <taxon>Pseudomonadota</taxon>
        <taxon>Betaproteobacteria</taxon>
        <taxon>Burkholderiales</taxon>
        <taxon>Burkholderiaceae</taxon>
        <taxon>Caballeronia</taxon>
    </lineage>
</organism>
<accession>A0A0J1CXA0</accession>
<dbReference type="GO" id="GO:0003677">
    <property type="term" value="F:DNA binding"/>
    <property type="evidence" value="ECO:0007669"/>
    <property type="project" value="UniProtKB-KW"/>
</dbReference>
<evidence type="ECO:0000313" key="5">
    <source>
        <dbReference type="EMBL" id="KLU25200.1"/>
    </source>
</evidence>
<dbReference type="OrthoDB" id="5343379at2"/>
<dbReference type="Pfam" id="PF07729">
    <property type="entry name" value="FCD"/>
    <property type="match status" value="1"/>
</dbReference>
<dbReference type="SUPFAM" id="SSF48008">
    <property type="entry name" value="GntR ligand-binding domain-like"/>
    <property type="match status" value="1"/>
</dbReference>
<dbReference type="SMART" id="SM00345">
    <property type="entry name" value="HTH_GNTR"/>
    <property type="match status" value="2"/>
</dbReference>
<dbReference type="EMBL" id="AEJF01000102">
    <property type="protein sequence ID" value="KLU25200.1"/>
    <property type="molecule type" value="Genomic_DNA"/>
</dbReference>
<keyword evidence="3" id="KW-0804">Transcription</keyword>
<evidence type="ECO:0000256" key="2">
    <source>
        <dbReference type="ARBA" id="ARBA00023125"/>
    </source>
</evidence>
<evidence type="ECO:0000256" key="1">
    <source>
        <dbReference type="ARBA" id="ARBA00023015"/>
    </source>
</evidence>
<evidence type="ECO:0000259" key="4">
    <source>
        <dbReference type="PROSITE" id="PS50949"/>
    </source>
</evidence>
<dbReference type="InterPro" id="IPR011711">
    <property type="entry name" value="GntR_C"/>
</dbReference>
<dbReference type="Gene3D" id="1.10.10.10">
    <property type="entry name" value="Winged helix-like DNA-binding domain superfamily/Winged helix DNA-binding domain"/>
    <property type="match status" value="2"/>
</dbReference>
<dbReference type="Gene3D" id="1.20.120.530">
    <property type="entry name" value="GntR ligand-binding domain-like"/>
    <property type="match status" value="1"/>
</dbReference>
<dbReference type="InterPro" id="IPR036388">
    <property type="entry name" value="WH-like_DNA-bd_sf"/>
</dbReference>
<dbReference type="InterPro" id="IPR000524">
    <property type="entry name" value="Tscrpt_reg_HTH_GntR"/>
</dbReference>
<name>A0A0J1CXA0_9BURK</name>
<dbReference type="InterPro" id="IPR036390">
    <property type="entry name" value="WH_DNA-bd_sf"/>
</dbReference>
<feature type="domain" description="HTH gntR-type" evidence="4">
    <location>
        <begin position="6"/>
        <end position="73"/>
    </location>
</feature>
<dbReference type="SUPFAM" id="SSF46785">
    <property type="entry name" value="Winged helix' DNA-binding domain"/>
    <property type="match status" value="2"/>
</dbReference>
<dbReference type="InterPro" id="IPR008920">
    <property type="entry name" value="TF_FadR/GntR_C"/>
</dbReference>
<dbReference type="PATRIC" id="fig|908627.4.peg.3585"/>
<dbReference type="PANTHER" id="PTHR43537:SF45">
    <property type="entry name" value="GNTR FAMILY REGULATORY PROTEIN"/>
    <property type="match status" value="1"/>
</dbReference>